<proteinExistence type="predicted"/>
<reference evidence="1 2" key="1">
    <citation type="journal article" date="2012" name="J. Bacteriol.">
        <title>Draft Genome Sequence of Plant Growth-Promoting Rhizobium Mesorhizobium amorphae, Isolated from Zinc-Lead Mine Tailings.</title>
        <authorList>
            <person name="Hao X."/>
            <person name="Lin Y."/>
            <person name="Johnstone L."/>
            <person name="Baltrus D.A."/>
            <person name="Miller S.J."/>
            <person name="Wei G."/>
            <person name="Rensing C."/>
        </authorList>
    </citation>
    <scope>NUCLEOTIDE SEQUENCE [LARGE SCALE GENOMIC DNA]</scope>
    <source>
        <strain evidence="1 2">CCNWGS0123</strain>
    </source>
</reference>
<sequence>MAAYAKMWSMTNSFGFGRVLLLLAVFGLAFAPLGASTSSAAVAGSTLSIMQDDMPCCPDGKPMVPDCGKVCPLAVLCVSGLVSVPLPETPTFLVQAPIGEEFLDGREAVLSSLVGKPPPRPPKA</sequence>
<gene>
    <name evidence="1" type="ORF">MEA186_07524</name>
</gene>
<evidence type="ECO:0000313" key="2">
    <source>
        <dbReference type="Proteomes" id="UP000002949"/>
    </source>
</evidence>
<organism evidence="1 2">
    <name type="scientific">Mesorhizobium amorphae CCNWGS0123</name>
    <dbReference type="NCBI Taxonomy" id="1082933"/>
    <lineage>
        <taxon>Bacteria</taxon>
        <taxon>Pseudomonadati</taxon>
        <taxon>Pseudomonadota</taxon>
        <taxon>Alphaproteobacteria</taxon>
        <taxon>Hyphomicrobiales</taxon>
        <taxon>Phyllobacteriaceae</taxon>
        <taxon>Mesorhizobium</taxon>
    </lineage>
</organism>
<dbReference type="RefSeq" id="WP_006200953.1">
    <property type="nucleotide sequence ID" value="NZ_AGSN01000071.1"/>
</dbReference>
<protein>
    <submittedName>
        <fullName evidence="1">Uncharacterized protein</fullName>
    </submittedName>
</protein>
<accession>G6Y6E0</accession>
<dbReference type="EMBL" id="AGSN01000071">
    <property type="protein sequence ID" value="EHH12630.1"/>
    <property type="molecule type" value="Genomic_DNA"/>
</dbReference>
<dbReference type="STRING" id="1082933.A6B35_08725"/>
<dbReference type="Proteomes" id="UP000002949">
    <property type="component" value="Unassembled WGS sequence"/>
</dbReference>
<name>G6Y6E0_9HYPH</name>
<dbReference type="eggNOG" id="ENOG5033EQR">
    <property type="taxonomic scope" value="Bacteria"/>
</dbReference>
<dbReference type="AlphaFoldDB" id="G6Y6E0"/>
<dbReference type="OrthoDB" id="8403094at2"/>
<keyword evidence="2" id="KW-1185">Reference proteome</keyword>
<evidence type="ECO:0000313" key="1">
    <source>
        <dbReference type="EMBL" id="EHH12630.1"/>
    </source>
</evidence>